<dbReference type="InterPro" id="IPR000577">
    <property type="entry name" value="Carb_kinase_FGGY"/>
</dbReference>
<feature type="binding site" evidence="7">
    <location>
        <position position="155"/>
    </location>
    <ligand>
        <name>sn-glycerol 3-phosphate</name>
        <dbReference type="ChEBI" id="CHEBI:57597"/>
    </ligand>
</feature>
<evidence type="ECO:0000256" key="3">
    <source>
        <dbReference type="ARBA" id="ARBA00022741"/>
    </source>
</evidence>
<dbReference type="PROSITE" id="PS00445">
    <property type="entry name" value="FGGY_KINASES_2"/>
    <property type="match status" value="1"/>
</dbReference>
<comment type="pathway">
    <text evidence="7">Polyol metabolism; glycerol degradation via glycerol kinase pathway; sn-glycerol 3-phosphate from glycerol: step 1/1.</text>
</comment>
<feature type="binding site" evidence="7">
    <location>
        <position position="441"/>
    </location>
    <ligand>
        <name>ADP</name>
        <dbReference type="ChEBI" id="CHEBI:456216"/>
    </ligand>
</feature>
<dbReference type="NCBIfam" id="TIGR01311">
    <property type="entry name" value="glycerol_kin"/>
    <property type="match status" value="1"/>
</dbReference>
<dbReference type="Pfam" id="PF02782">
    <property type="entry name" value="FGGY_C"/>
    <property type="match status" value="1"/>
</dbReference>
<feature type="binding site" evidence="7">
    <location>
        <position position="103"/>
    </location>
    <ligand>
        <name>glycerol</name>
        <dbReference type="ChEBI" id="CHEBI:17754"/>
    </ligand>
</feature>
<evidence type="ECO:0000256" key="5">
    <source>
        <dbReference type="ARBA" id="ARBA00022798"/>
    </source>
</evidence>
<dbReference type="Proteomes" id="UP001299596">
    <property type="component" value="Unassembled WGS sequence"/>
</dbReference>
<feature type="binding site" evidence="7">
    <location>
        <position position="292"/>
    </location>
    <ligand>
        <name>ATP</name>
        <dbReference type="ChEBI" id="CHEBI:30616"/>
    </ligand>
</feature>
<dbReference type="InterPro" id="IPR005999">
    <property type="entry name" value="Glycerol_kin"/>
</dbReference>
<evidence type="ECO:0000256" key="8">
    <source>
        <dbReference type="RuleBase" id="RU003733"/>
    </source>
</evidence>
<dbReference type="Pfam" id="PF00370">
    <property type="entry name" value="FGGY_N"/>
    <property type="match status" value="1"/>
</dbReference>
<comment type="function">
    <text evidence="7">Key enzyme in the regulation of glycerol uptake and metabolism. Catalyzes the phosphorylation of glycerol to yield sn-glycerol 3-phosphate.</text>
</comment>
<keyword evidence="5 7" id="KW-0319">Glycerol metabolism</keyword>
<organism evidence="11 12">
    <name type="scientific">[Mycobacterium] crassicus</name>
    <dbReference type="NCBI Taxonomy" id="2872309"/>
    <lineage>
        <taxon>Bacteria</taxon>
        <taxon>Bacillati</taxon>
        <taxon>Actinomycetota</taxon>
        <taxon>Actinomycetes</taxon>
        <taxon>Mycobacteriales</taxon>
        <taxon>Mycobacteriaceae</taxon>
        <taxon>Mycolicibacter</taxon>
    </lineage>
</organism>
<dbReference type="EMBL" id="JAYJJR010000008">
    <property type="protein sequence ID" value="MEB3022185.1"/>
    <property type="molecule type" value="Genomic_DNA"/>
</dbReference>
<feature type="binding site" evidence="7">
    <location>
        <position position="34"/>
    </location>
    <ligand>
        <name>ATP</name>
        <dbReference type="ChEBI" id="CHEBI:30616"/>
    </ligand>
</feature>
<keyword evidence="2 7" id="KW-0808">Transferase</keyword>
<dbReference type="HAMAP" id="MF_00186">
    <property type="entry name" value="Glycerol_kin"/>
    <property type="match status" value="1"/>
</dbReference>
<feature type="domain" description="Carbohydrate kinase FGGY C-terminal" evidence="10">
    <location>
        <begin position="287"/>
        <end position="474"/>
    </location>
</feature>
<keyword evidence="3 7" id="KW-0547">Nucleotide-binding</keyword>
<comment type="activity regulation">
    <text evidence="7">Inhibited by fructose 1,6-bisphosphate (FBP).</text>
</comment>
<feature type="binding site" evidence="7">
    <location>
        <position position="271"/>
    </location>
    <ligand>
        <name>glycerol</name>
        <dbReference type="ChEBI" id="CHEBI:17754"/>
    </ligand>
</feature>
<evidence type="ECO:0000256" key="1">
    <source>
        <dbReference type="ARBA" id="ARBA00009156"/>
    </source>
</evidence>
<dbReference type="EC" id="2.7.1.30" evidence="7"/>
<dbReference type="PROSITE" id="PS00933">
    <property type="entry name" value="FGGY_KINASES_1"/>
    <property type="match status" value="1"/>
</dbReference>
<proteinExistence type="inferred from homology"/>
<dbReference type="InterPro" id="IPR043129">
    <property type="entry name" value="ATPase_NBD"/>
</dbReference>
<evidence type="ECO:0000313" key="12">
    <source>
        <dbReference type="Proteomes" id="UP001299596"/>
    </source>
</evidence>
<feature type="binding site" evidence="7">
    <location>
        <position position="340"/>
    </location>
    <ligand>
        <name>ATP</name>
        <dbReference type="ChEBI" id="CHEBI:30616"/>
    </ligand>
</feature>
<reference evidence="11 12" key="1">
    <citation type="submission" date="2023-12" db="EMBL/GenBank/DDBJ databases">
        <title>Description of new species of Mycobacterium terrae complex isolated from sewage at the Sao Paulo Zoological Park Foundation in Brazil.</title>
        <authorList>
            <person name="Romagnoli C.L."/>
            <person name="Conceicao E.C."/>
            <person name="Machado E."/>
            <person name="Barreto L.B.P.F."/>
            <person name="Sharma A."/>
            <person name="Silva N.M."/>
            <person name="Marques L.E."/>
            <person name="Juliana M.A."/>
            <person name="Lourenco M.C.S."/>
            <person name="Digiampietri L.A."/>
            <person name="Suffys P.N."/>
            <person name="Viana-Niero C."/>
        </authorList>
    </citation>
    <scope>NUCLEOTIDE SEQUENCE [LARGE SCALE GENOMIC DNA]</scope>
    <source>
        <strain evidence="11 12">MYC098</strain>
    </source>
</reference>
<dbReference type="GO" id="GO:0004370">
    <property type="term" value="F:glycerol kinase activity"/>
    <property type="evidence" value="ECO:0007669"/>
    <property type="project" value="UniProtKB-EC"/>
</dbReference>
<feature type="binding site" evidence="7">
    <location>
        <position position="336"/>
    </location>
    <ligand>
        <name>ADP</name>
        <dbReference type="ChEBI" id="CHEBI:456216"/>
    </ligand>
</feature>
<evidence type="ECO:0000256" key="7">
    <source>
        <dbReference type="HAMAP-Rule" id="MF_00186"/>
    </source>
</evidence>
<comment type="caution">
    <text evidence="11">The sequence shown here is derived from an EMBL/GenBank/DDBJ whole genome shotgun (WGS) entry which is preliminary data.</text>
</comment>
<dbReference type="CDD" id="cd07769">
    <property type="entry name" value="ASKHA_NBD_FGGY_GK"/>
    <property type="match status" value="1"/>
</dbReference>
<evidence type="ECO:0000259" key="9">
    <source>
        <dbReference type="Pfam" id="PF00370"/>
    </source>
</evidence>
<dbReference type="InterPro" id="IPR018485">
    <property type="entry name" value="FGGY_C"/>
</dbReference>
<gene>
    <name evidence="7 11" type="primary">glpK</name>
    <name evidence="11" type="ORF">K6T79_14145</name>
</gene>
<feature type="binding site" evidence="7">
    <location>
        <position position="33"/>
    </location>
    <ligand>
        <name>sn-glycerol 3-phosphate</name>
        <dbReference type="ChEBI" id="CHEBI:57597"/>
    </ligand>
</feature>
<feature type="binding site" evidence="7">
    <location>
        <position position="35"/>
    </location>
    <ligand>
        <name>ATP</name>
        <dbReference type="ChEBI" id="CHEBI:30616"/>
    </ligand>
</feature>
<evidence type="ECO:0000256" key="4">
    <source>
        <dbReference type="ARBA" id="ARBA00022777"/>
    </source>
</evidence>
<accession>A0ABU5XIR8</accession>
<feature type="binding site" evidence="7">
    <location>
        <position position="270"/>
    </location>
    <ligand>
        <name>glycerol</name>
        <dbReference type="ChEBI" id="CHEBI:17754"/>
    </ligand>
</feature>
<dbReference type="Gene3D" id="3.30.420.40">
    <property type="match status" value="2"/>
</dbReference>
<keyword evidence="12" id="KW-1185">Reference proteome</keyword>
<keyword evidence="4 7" id="KW-0418">Kinase</keyword>
<feature type="binding site" evidence="7">
    <location>
        <position position="437"/>
    </location>
    <ligand>
        <name>ADP</name>
        <dbReference type="ChEBI" id="CHEBI:456216"/>
    </ligand>
</feature>
<dbReference type="PANTHER" id="PTHR10196">
    <property type="entry name" value="SUGAR KINASE"/>
    <property type="match status" value="1"/>
</dbReference>
<dbReference type="PANTHER" id="PTHR10196:SF69">
    <property type="entry name" value="GLYCEROL KINASE"/>
    <property type="match status" value="1"/>
</dbReference>
<name>A0ABU5XIR8_9MYCO</name>
<feature type="binding site" evidence="7">
    <location>
        <position position="37"/>
    </location>
    <ligand>
        <name>ADP</name>
        <dbReference type="ChEBI" id="CHEBI:456216"/>
    </ligand>
</feature>
<feature type="domain" description="Carbohydrate kinase FGGY N-terminal" evidence="9">
    <location>
        <begin position="27"/>
        <end position="277"/>
    </location>
</feature>
<comment type="similarity">
    <text evidence="1 7 8">Belongs to the FGGY kinase family.</text>
</comment>
<dbReference type="InterPro" id="IPR018483">
    <property type="entry name" value="Carb_kinase_FGGY_CS"/>
</dbReference>
<feature type="binding site" evidence="7">
    <location>
        <position position="336"/>
    </location>
    <ligand>
        <name>ATP</name>
        <dbReference type="ChEBI" id="CHEBI:30616"/>
    </ligand>
</feature>
<evidence type="ECO:0000256" key="6">
    <source>
        <dbReference type="ARBA" id="ARBA00022840"/>
    </source>
</evidence>
<feature type="binding site" evidence="7">
    <location>
        <position position="270"/>
    </location>
    <ligand>
        <name>sn-glycerol 3-phosphate</name>
        <dbReference type="ChEBI" id="CHEBI:57597"/>
    </ligand>
</feature>
<dbReference type="SUPFAM" id="SSF53067">
    <property type="entry name" value="Actin-like ATPase domain"/>
    <property type="match status" value="2"/>
</dbReference>
<evidence type="ECO:0000256" key="2">
    <source>
        <dbReference type="ARBA" id="ARBA00022679"/>
    </source>
</evidence>
<protein>
    <recommendedName>
        <fullName evidence="7">Glycerol kinase</fullName>
        <ecNumber evidence="7">2.7.1.30</ecNumber>
    </recommendedName>
    <alternativeName>
        <fullName evidence="7">ATP:glycerol 3-phosphotransferase</fullName>
    </alternativeName>
    <alternativeName>
        <fullName evidence="7">Glycerokinase</fullName>
        <shortName evidence="7">GK</shortName>
    </alternativeName>
</protein>
<feature type="binding site" evidence="7">
    <location>
        <position position="104"/>
    </location>
    <ligand>
        <name>sn-glycerol 3-phosphate</name>
        <dbReference type="ChEBI" id="CHEBI:57597"/>
    </ligand>
</feature>
<feature type="binding site" evidence="7">
    <location>
        <position position="437"/>
    </location>
    <ligand>
        <name>ATP</name>
        <dbReference type="ChEBI" id="CHEBI:30616"/>
    </ligand>
</feature>
<dbReference type="PIRSF" id="PIRSF000538">
    <property type="entry name" value="GlpK"/>
    <property type="match status" value="1"/>
</dbReference>
<sequence>MVHDGRAASSQSSYRHRQESELADFVASIDQGTTSTRCIIFDHDGAEIGRHQLEHEQILPRAGWVEHDPFELWNHTAAVLVSALNTAKIQASNLAALGIANQRETTVVWNRRTGQPYHNAIVWQDTRTDHIAAALERDGHGEVIRRKAGLPPATYFSGGKLQWILDNVEGVRADAERGDALFGTCDSWVLWNLTGGPRGGVHLTDVTNASRTMLMNLETLDWDDELLALFAIPRAMLPRITSSSMRRRHAVTASTGPLRGAVPIAGILGDQQSAMVGQVCLSAGEAKNTYGTGNFLLLNTGEQIVRSDNGLLTTVCYQFGDAKPVYALEGSIAVTGSAVQWLRDQLGIISGATQVESLARQVSDNGGMYFVPAFSGLFAPYWRSDARGAIVGLSRFNTNAHLARATLEAICYQSRDVAEAMEADSGVHLGVLKVDGGITANDLCMQIQADVLGVDVVKPVVAETTALGAAYAAGLGVGFWKGPEDLRANWREDRRWTPNWSDDQRAEGYAGWRKAVQRTLDWVELS</sequence>
<dbReference type="RefSeq" id="WP_225405240.1">
    <property type="nucleotide sequence ID" value="NZ_JAYJJR010000008.1"/>
</dbReference>
<feature type="binding site" evidence="7">
    <location>
        <position position="33"/>
    </location>
    <ligand>
        <name>ATP</name>
        <dbReference type="ChEBI" id="CHEBI:30616"/>
    </ligand>
</feature>
<comment type="catalytic activity">
    <reaction evidence="7">
        <text>glycerol + ATP = sn-glycerol 3-phosphate + ADP + H(+)</text>
        <dbReference type="Rhea" id="RHEA:21644"/>
        <dbReference type="ChEBI" id="CHEBI:15378"/>
        <dbReference type="ChEBI" id="CHEBI:17754"/>
        <dbReference type="ChEBI" id="CHEBI:30616"/>
        <dbReference type="ChEBI" id="CHEBI:57597"/>
        <dbReference type="ChEBI" id="CHEBI:456216"/>
        <dbReference type="EC" id="2.7.1.30"/>
    </reaction>
</comment>
<evidence type="ECO:0000259" key="10">
    <source>
        <dbReference type="Pfam" id="PF02782"/>
    </source>
</evidence>
<feature type="binding site" evidence="7">
    <location>
        <position position="33"/>
    </location>
    <ligand>
        <name>ADP</name>
        <dbReference type="ChEBI" id="CHEBI:456216"/>
    </ligand>
</feature>
<dbReference type="NCBIfam" id="NF000756">
    <property type="entry name" value="PRK00047.1"/>
    <property type="match status" value="1"/>
</dbReference>
<feature type="binding site" evidence="7">
    <location>
        <position position="155"/>
    </location>
    <ligand>
        <name>glycerol</name>
        <dbReference type="ChEBI" id="CHEBI:17754"/>
    </ligand>
</feature>
<evidence type="ECO:0000313" key="11">
    <source>
        <dbReference type="EMBL" id="MEB3022185.1"/>
    </source>
</evidence>
<feature type="binding site" evidence="7">
    <location>
        <position position="104"/>
    </location>
    <ligand>
        <name>glycerol</name>
        <dbReference type="ChEBI" id="CHEBI:17754"/>
    </ligand>
</feature>
<feature type="binding site" evidence="7">
    <location>
        <position position="103"/>
    </location>
    <ligand>
        <name>sn-glycerol 3-phosphate</name>
        <dbReference type="ChEBI" id="CHEBI:57597"/>
    </ligand>
</feature>
<dbReference type="InterPro" id="IPR018484">
    <property type="entry name" value="FGGY_N"/>
</dbReference>
<keyword evidence="6 7" id="KW-0067">ATP-binding</keyword>
<feature type="binding site" evidence="7">
    <location>
        <position position="292"/>
    </location>
    <ligand>
        <name>ADP</name>
        <dbReference type="ChEBI" id="CHEBI:456216"/>
    </ligand>
</feature>